<feature type="compositionally biased region" description="Basic and acidic residues" evidence="1">
    <location>
        <begin position="633"/>
        <end position="644"/>
    </location>
</feature>
<feature type="region of interest" description="Disordered" evidence="1">
    <location>
        <begin position="59"/>
        <end position="155"/>
    </location>
</feature>
<feature type="region of interest" description="Disordered" evidence="1">
    <location>
        <begin position="1110"/>
        <end position="1129"/>
    </location>
</feature>
<feature type="region of interest" description="Disordered" evidence="1">
    <location>
        <begin position="917"/>
        <end position="951"/>
    </location>
</feature>
<organism evidence="2 3">
    <name type="scientific">Endocarpon pusillum</name>
    <dbReference type="NCBI Taxonomy" id="364733"/>
    <lineage>
        <taxon>Eukaryota</taxon>
        <taxon>Fungi</taxon>
        <taxon>Dikarya</taxon>
        <taxon>Ascomycota</taxon>
        <taxon>Pezizomycotina</taxon>
        <taxon>Eurotiomycetes</taxon>
        <taxon>Chaetothyriomycetidae</taxon>
        <taxon>Verrucariales</taxon>
        <taxon>Verrucariaceae</taxon>
        <taxon>Endocarpon</taxon>
    </lineage>
</organism>
<feature type="region of interest" description="Disordered" evidence="1">
    <location>
        <begin position="779"/>
        <end position="889"/>
    </location>
</feature>
<dbReference type="OrthoDB" id="5426563at2759"/>
<feature type="compositionally biased region" description="Basic and acidic residues" evidence="1">
    <location>
        <begin position="322"/>
        <end position="334"/>
    </location>
</feature>
<feature type="compositionally biased region" description="Polar residues" evidence="1">
    <location>
        <begin position="434"/>
        <end position="443"/>
    </location>
</feature>
<evidence type="ECO:0000256" key="1">
    <source>
        <dbReference type="SAM" id="MobiDB-lite"/>
    </source>
</evidence>
<feature type="compositionally biased region" description="Polar residues" evidence="1">
    <location>
        <begin position="936"/>
        <end position="947"/>
    </location>
</feature>
<feature type="compositionally biased region" description="Basic and acidic residues" evidence="1">
    <location>
        <begin position="137"/>
        <end position="146"/>
    </location>
</feature>
<name>A0A8H7E5L9_9EURO</name>
<accession>A0A8H7E5L9</accession>
<gene>
    <name evidence="2" type="ORF">GJ744_008088</name>
</gene>
<dbReference type="Proteomes" id="UP000606974">
    <property type="component" value="Unassembled WGS sequence"/>
</dbReference>
<keyword evidence="3" id="KW-1185">Reference proteome</keyword>
<feature type="region of interest" description="Disordered" evidence="1">
    <location>
        <begin position="535"/>
        <end position="559"/>
    </location>
</feature>
<protein>
    <submittedName>
        <fullName evidence="2">Uncharacterized protein</fullName>
    </submittedName>
</protein>
<feature type="compositionally biased region" description="Polar residues" evidence="1">
    <location>
        <begin position="104"/>
        <end position="117"/>
    </location>
</feature>
<feature type="compositionally biased region" description="Low complexity" evidence="1">
    <location>
        <begin position="829"/>
        <end position="845"/>
    </location>
</feature>
<dbReference type="AlphaFoldDB" id="A0A8H7E5L9"/>
<dbReference type="EMBL" id="JAACFV010000042">
    <property type="protein sequence ID" value="KAF7509365.1"/>
    <property type="molecule type" value="Genomic_DNA"/>
</dbReference>
<feature type="region of interest" description="Disordered" evidence="1">
    <location>
        <begin position="729"/>
        <end position="749"/>
    </location>
</feature>
<feature type="compositionally biased region" description="Polar residues" evidence="1">
    <location>
        <begin position="811"/>
        <end position="823"/>
    </location>
</feature>
<proteinExistence type="predicted"/>
<sequence length="1129" mass="125909">MNWTGGRLQRHSKAHANANLKAQKQHFAKARLQQQSGRRVPSPLQSSVFKVLLKQTGKLDQDQHRGIKRRNSPEELHIYTISPVIDSREASSGLSTKRRRFDRQPNNSPDHSSSGSELPTHVHQRNLTTESNAQPVSEKESRKSTQVERNTLNGVKRSLLRHSDWMGLNVARPLRMKFPSTCELESIGRRRKFTAEDKQRRVVAQTGYYLGPLPDPALHSRLHQHHSDDVQKEVVSIRIGSNIHQSQSTTIPHTFKKLAPITCQSESSESMLLDREVPTCHNSIYDRSNSENPLTASMMLAERPRHASLKKSLVSLEQVRDSETFDEVKAKSDSVSKQSSPPHPQTVVKAMKRRAADRSLASDGVRSSSIIMGHRLLPSTTPRSEGSYLCTTPKKQRPRPRNGEISSQQIPGSLSSDFLPSNRRYDDNHGVRNSRASSNQILSSRELPEATESGVNHVALGGIANQPQDRSKFTLELQVEAETEVAGVAHAPSREKDHAGASPQNHQIELPLHSSDPKLFGDGTDKAIQPACAAAEEQESNSTACSPAFGGGLHRDRSAQGIPRARPEMGQSLQPHARMNETAGVHKSIARSPDMLAARQYSPIHVQLRKGKPRQEYFMRQRLGKSQQPKAPQGDRRSGITARSDENQAWMRFILQDEMSDISHHFYKNPPIRGHSVQGRPPRWLKYHSSEDGTLSVDRELLPSQLLNQRSSSPVQTIKTAANTTLRVANSDAESAASGKAGPPETDFWSQLSPMEGHLDDRLLNLSVYTNPARTERSYIAAPSNAQQERDTTVENDSPKQSWRDFHDQSPVESTNDQLTLQAASVVGSPTPSSRSATTASHPPTNRSPLCPISNLFTQPRHSNFHPLQRSPSLFKKSNQTPSMMNHTPERGVSRYQWIDPPRSTMKSSLSARRHTSAFPMDYTPLNHAKRKQRQGEQTSSRPSSSYRIAPQLGHDRSEIGDQTTHHISHRKTSFHITASPDKYIPCPHTDTNTNHFKDDNCVPSTERHLHHRHMAATSPLVHASHDSLNTSHPPLVHSPHSFTFTRPPSSLGHSPLTNVGPAPRLISQPMRKPATPLPIEAFSTPRPMRQPLTAQHLSLFSTPRPVRPVLGDFKRPEASSSRLMDLVR</sequence>
<reference evidence="2" key="1">
    <citation type="submission" date="2020-02" db="EMBL/GenBank/DDBJ databases">
        <authorList>
            <person name="Palmer J.M."/>
        </authorList>
    </citation>
    <scope>NUCLEOTIDE SEQUENCE</scope>
    <source>
        <strain evidence="2">EPUS1.4</strain>
        <tissue evidence="2">Thallus</tissue>
    </source>
</reference>
<feature type="region of interest" description="Disordered" evidence="1">
    <location>
        <begin position="489"/>
        <end position="516"/>
    </location>
</feature>
<comment type="caution">
    <text evidence="2">The sequence shown here is derived from an EMBL/GenBank/DDBJ whole genome shotgun (WGS) entry which is preliminary data.</text>
</comment>
<feature type="compositionally biased region" description="Polar residues" evidence="1">
    <location>
        <begin position="125"/>
        <end position="135"/>
    </location>
</feature>
<feature type="compositionally biased region" description="Polar residues" evidence="1">
    <location>
        <begin position="870"/>
        <end position="886"/>
    </location>
</feature>
<feature type="region of interest" description="Disordered" evidence="1">
    <location>
        <begin position="322"/>
        <end position="450"/>
    </location>
</feature>
<feature type="compositionally biased region" description="Basic and acidic residues" evidence="1">
    <location>
        <begin position="59"/>
        <end position="77"/>
    </location>
</feature>
<feature type="region of interest" description="Disordered" evidence="1">
    <location>
        <begin position="621"/>
        <end position="644"/>
    </location>
</feature>
<evidence type="ECO:0000313" key="3">
    <source>
        <dbReference type="Proteomes" id="UP000606974"/>
    </source>
</evidence>
<feature type="compositionally biased region" description="Polar residues" evidence="1">
    <location>
        <begin position="404"/>
        <end position="419"/>
    </location>
</feature>
<evidence type="ECO:0000313" key="2">
    <source>
        <dbReference type="EMBL" id="KAF7509365.1"/>
    </source>
</evidence>